<dbReference type="PANTHER" id="PTHR21136">
    <property type="entry name" value="SNARE PROTEINS"/>
    <property type="match status" value="1"/>
</dbReference>
<evidence type="ECO:0000313" key="6">
    <source>
        <dbReference type="Proteomes" id="UP000287651"/>
    </source>
</evidence>
<gene>
    <name evidence="5" type="ORF">B296_00040488</name>
</gene>
<dbReference type="SMART" id="SM01270">
    <property type="entry name" value="Longin"/>
    <property type="match status" value="1"/>
</dbReference>
<name>A0A426YTX1_ENSVE</name>
<dbReference type="InterPro" id="IPR011012">
    <property type="entry name" value="Longin-like_dom_sf"/>
</dbReference>
<dbReference type="PANTHER" id="PTHR21136:SF214">
    <property type="entry name" value="VESICLE-ASSOCIATED MEMBRANE PROTEIN 714"/>
    <property type="match status" value="1"/>
</dbReference>
<dbReference type="Pfam" id="PF13774">
    <property type="entry name" value="Longin"/>
    <property type="match status" value="1"/>
</dbReference>
<dbReference type="Gene3D" id="3.30.450.50">
    <property type="entry name" value="Longin domain"/>
    <property type="match status" value="1"/>
</dbReference>
<accession>A0A426YTX1</accession>
<dbReference type="EMBL" id="AMZH03010206">
    <property type="protein sequence ID" value="RRT55183.1"/>
    <property type="molecule type" value="Genomic_DNA"/>
</dbReference>
<keyword evidence="2" id="KW-0472">Membrane</keyword>
<dbReference type="InterPro" id="IPR010908">
    <property type="entry name" value="Longin_dom"/>
</dbReference>
<evidence type="ECO:0000313" key="5">
    <source>
        <dbReference type="EMBL" id="RRT55183.1"/>
    </source>
</evidence>
<sequence length="292" mass="31960">MAILYAVVARGTSVLAEFAAMTGNVGAVARRILEKLPPDSDSRLCFSQDRYIFHVLRSDGITFLCMANDTFGKAASFHHFRPRAKAAIDSRMQKLLQTPTHLSLRHFRLLYRGLYLRKAAKAPISSRSTTATPNPPRQQLRPRQTLLGSRLSIKAGDPKSDLLLLHGAIGNRGPPPTTIARARPNQCCRGPNPLCCFPLFRSDSDQIWCYSSTISFHLLPFAATSSEPSSGSIAAHLLPPTATDPASAAASKPRSHRLFSSQRLPLQEASCDNCTTLYSRSLTITLNSSPFL</sequence>
<dbReference type="InterPro" id="IPR051097">
    <property type="entry name" value="Synaptobrevin-like_transport"/>
</dbReference>
<dbReference type="AlphaFoldDB" id="A0A426YTX1"/>
<comment type="caution">
    <text evidence="5">The sequence shown here is derived from an EMBL/GenBank/DDBJ whole genome shotgun (WGS) entry which is preliminary data.</text>
</comment>
<organism evidence="5 6">
    <name type="scientific">Ensete ventricosum</name>
    <name type="common">Abyssinian banana</name>
    <name type="synonym">Musa ensete</name>
    <dbReference type="NCBI Taxonomy" id="4639"/>
    <lineage>
        <taxon>Eukaryota</taxon>
        <taxon>Viridiplantae</taxon>
        <taxon>Streptophyta</taxon>
        <taxon>Embryophyta</taxon>
        <taxon>Tracheophyta</taxon>
        <taxon>Spermatophyta</taxon>
        <taxon>Magnoliopsida</taxon>
        <taxon>Liliopsida</taxon>
        <taxon>Zingiberales</taxon>
        <taxon>Musaceae</taxon>
        <taxon>Ensete</taxon>
    </lineage>
</organism>
<evidence type="ECO:0000256" key="3">
    <source>
        <dbReference type="ARBA" id="ARBA00046280"/>
    </source>
</evidence>
<protein>
    <recommendedName>
        <fullName evidence="4">Longin domain-containing protein</fullName>
    </recommendedName>
</protein>
<evidence type="ECO:0000256" key="1">
    <source>
        <dbReference type="ARBA" id="ARBA00008025"/>
    </source>
</evidence>
<reference evidence="5 6" key="1">
    <citation type="journal article" date="2014" name="Agronomy (Basel)">
        <title>A Draft Genome Sequence for Ensete ventricosum, the Drought-Tolerant Tree Against Hunger.</title>
        <authorList>
            <person name="Harrison J."/>
            <person name="Moore K.A."/>
            <person name="Paszkiewicz K."/>
            <person name="Jones T."/>
            <person name="Grant M."/>
            <person name="Ambacheew D."/>
            <person name="Muzemil S."/>
            <person name="Studholme D.J."/>
        </authorList>
    </citation>
    <scope>NUCLEOTIDE SEQUENCE [LARGE SCALE GENOMIC DNA]</scope>
</reference>
<dbReference type="PROSITE" id="PS50859">
    <property type="entry name" value="LONGIN"/>
    <property type="match status" value="1"/>
</dbReference>
<comment type="subcellular location">
    <subcellularLocation>
        <location evidence="3">Endomembrane system</location>
        <topology evidence="3">Single-pass type IV membrane protein</topology>
    </subcellularLocation>
</comment>
<dbReference type="GO" id="GO:0012505">
    <property type="term" value="C:endomembrane system"/>
    <property type="evidence" value="ECO:0007669"/>
    <property type="project" value="UniProtKB-SubCell"/>
</dbReference>
<dbReference type="SUPFAM" id="SSF64356">
    <property type="entry name" value="SNARE-like"/>
    <property type="match status" value="1"/>
</dbReference>
<dbReference type="Proteomes" id="UP000287651">
    <property type="component" value="Unassembled WGS sequence"/>
</dbReference>
<evidence type="ECO:0000256" key="2">
    <source>
        <dbReference type="ARBA" id="ARBA00023136"/>
    </source>
</evidence>
<dbReference type="CDD" id="cd14824">
    <property type="entry name" value="Longin"/>
    <property type="match status" value="1"/>
</dbReference>
<evidence type="ECO:0000259" key="4">
    <source>
        <dbReference type="PROSITE" id="PS50859"/>
    </source>
</evidence>
<proteinExistence type="inferred from homology"/>
<comment type="similarity">
    <text evidence="1">Belongs to the synaptobrevin family.</text>
</comment>
<feature type="domain" description="Longin" evidence="4">
    <location>
        <begin position="7"/>
        <end position="77"/>
    </location>
</feature>